<reference evidence="3" key="1">
    <citation type="journal article" date="2017" name="Front. Plant Sci.">
        <title>Climate Clever Clovers: New Paradigm to Reduce the Environmental Footprint of Ruminants by Breeding Low Methanogenic Forages Utilizing Haplotype Variation.</title>
        <authorList>
            <person name="Kaur P."/>
            <person name="Appels R."/>
            <person name="Bayer P.E."/>
            <person name="Keeble-Gagnere G."/>
            <person name="Wang J."/>
            <person name="Hirakawa H."/>
            <person name="Shirasawa K."/>
            <person name="Vercoe P."/>
            <person name="Stefanova K."/>
            <person name="Durmic Z."/>
            <person name="Nichols P."/>
            <person name="Revell C."/>
            <person name="Isobe S.N."/>
            <person name="Edwards D."/>
            <person name="Erskine W."/>
        </authorList>
    </citation>
    <scope>NUCLEOTIDE SEQUENCE [LARGE SCALE GENOMIC DNA]</scope>
    <source>
        <strain evidence="3">cv. Daliak</strain>
    </source>
</reference>
<protein>
    <submittedName>
        <fullName evidence="2">Uncharacterized protein</fullName>
    </submittedName>
</protein>
<dbReference type="PANTHER" id="PTHR45923">
    <property type="entry name" value="PROTEIN SEY1"/>
    <property type="match status" value="1"/>
</dbReference>
<sequence length="77" mass="8047">MGTTANFLATQLIDGDGGFNITGLDNFIKTSNTASCGLSYAVVAIMGPQSSDATVNFIKFVFVMILLISGTLCTAYL</sequence>
<keyword evidence="3" id="KW-1185">Reference proteome</keyword>
<dbReference type="GO" id="GO:0005783">
    <property type="term" value="C:endoplasmic reticulum"/>
    <property type="evidence" value="ECO:0007669"/>
    <property type="project" value="TreeGrafter"/>
</dbReference>
<keyword evidence="1" id="KW-0812">Transmembrane</keyword>
<organism evidence="2 3">
    <name type="scientific">Trifolium subterraneum</name>
    <name type="common">Subterranean clover</name>
    <dbReference type="NCBI Taxonomy" id="3900"/>
    <lineage>
        <taxon>Eukaryota</taxon>
        <taxon>Viridiplantae</taxon>
        <taxon>Streptophyta</taxon>
        <taxon>Embryophyta</taxon>
        <taxon>Tracheophyta</taxon>
        <taxon>Spermatophyta</taxon>
        <taxon>Magnoliopsida</taxon>
        <taxon>eudicotyledons</taxon>
        <taxon>Gunneridae</taxon>
        <taxon>Pentapetalae</taxon>
        <taxon>rosids</taxon>
        <taxon>fabids</taxon>
        <taxon>Fabales</taxon>
        <taxon>Fabaceae</taxon>
        <taxon>Papilionoideae</taxon>
        <taxon>50 kb inversion clade</taxon>
        <taxon>NPAAA clade</taxon>
        <taxon>Hologalegina</taxon>
        <taxon>IRL clade</taxon>
        <taxon>Trifolieae</taxon>
        <taxon>Trifolium</taxon>
    </lineage>
</organism>
<dbReference type="GO" id="GO:0016320">
    <property type="term" value="P:endoplasmic reticulum membrane fusion"/>
    <property type="evidence" value="ECO:0007669"/>
    <property type="project" value="TreeGrafter"/>
</dbReference>
<dbReference type="AlphaFoldDB" id="A0A2Z6NXX7"/>
<dbReference type="GO" id="GO:0003924">
    <property type="term" value="F:GTPase activity"/>
    <property type="evidence" value="ECO:0007669"/>
    <property type="project" value="TreeGrafter"/>
</dbReference>
<keyword evidence="1" id="KW-0472">Membrane</keyword>
<evidence type="ECO:0000313" key="2">
    <source>
        <dbReference type="EMBL" id="GAU49081.1"/>
    </source>
</evidence>
<dbReference type="InterPro" id="IPR008803">
    <property type="entry name" value="RHD3/Sey1"/>
</dbReference>
<proteinExistence type="predicted"/>
<dbReference type="Proteomes" id="UP000242715">
    <property type="component" value="Unassembled WGS sequence"/>
</dbReference>
<accession>A0A2Z6NXX7</accession>
<evidence type="ECO:0000256" key="1">
    <source>
        <dbReference type="SAM" id="Phobius"/>
    </source>
</evidence>
<name>A0A2Z6NXX7_TRISU</name>
<gene>
    <name evidence="2" type="ORF">TSUD_406870</name>
</gene>
<dbReference type="PANTHER" id="PTHR45923:SF20">
    <property type="entry name" value="PROTEIN ROOT HAIR DEFECTIVE 3 HOMOLOG 2"/>
    <property type="match status" value="1"/>
</dbReference>
<evidence type="ECO:0000313" key="3">
    <source>
        <dbReference type="Proteomes" id="UP000242715"/>
    </source>
</evidence>
<feature type="transmembrane region" description="Helical" evidence="1">
    <location>
        <begin position="57"/>
        <end position="76"/>
    </location>
</feature>
<dbReference type="OrthoDB" id="1597724at2759"/>
<keyword evidence="1" id="KW-1133">Transmembrane helix</keyword>
<dbReference type="EMBL" id="DF974514">
    <property type="protein sequence ID" value="GAU49081.1"/>
    <property type="molecule type" value="Genomic_DNA"/>
</dbReference>